<dbReference type="PANTHER" id="PTHR42949:SF3">
    <property type="entry name" value="ANAEROBIC GLYCEROL-3-PHOSPHATE DEHYDROGENASE SUBUNIT B"/>
    <property type="match status" value="1"/>
</dbReference>
<dbReference type="InterPro" id="IPR051691">
    <property type="entry name" value="Metab_Enz_Cyan_OpOx_G3PDH"/>
</dbReference>
<name>A0AAW9IDN8_CLOPF</name>
<dbReference type="AlphaFoldDB" id="A0AAW9IDN8"/>
<dbReference type="InterPro" id="IPR036188">
    <property type="entry name" value="FAD/NAD-bd_sf"/>
</dbReference>
<feature type="domain" description="FAD/NAD(P)-binding" evidence="2">
    <location>
        <begin position="41"/>
        <end position="259"/>
    </location>
</feature>
<dbReference type="PRINTS" id="PR00368">
    <property type="entry name" value="FADPNR"/>
</dbReference>
<feature type="non-terminal residue" evidence="3">
    <location>
        <position position="267"/>
    </location>
</feature>
<accession>A0AAW9IDN8</accession>
<dbReference type="InterPro" id="IPR023753">
    <property type="entry name" value="FAD/NAD-binding_dom"/>
</dbReference>
<proteinExistence type="predicted"/>
<gene>
    <name evidence="3" type="ORF">GNF79_14925</name>
</gene>
<comment type="caution">
    <text evidence="3">The sequence shown here is derived from an EMBL/GenBank/DDBJ whole genome shotgun (WGS) entry which is preliminary data.</text>
</comment>
<dbReference type="PRINTS" id="PR00469">
    <property type="entry name" value="PNDRDTASEII"/>
</dbReference>
<evidence type="ECO:0000259" key="2">
    <source>
        <dbReference type="Pfam" id="PF07992"/>
    </source>
</evidence>
<dbReference type="SUPFAM" id="SSF51905">
    <property type="entry name" value="FAD/NAD(P)-binding domain"/>
    <property type="match status" value="1"/>
</dbReference>
<protein>
    <submittedName>
        <fullName evidence="3">NAD(P)/FAD-dependent oxidoreductase</fullName>
    </submittedName>
</protein>
<evidence type="ECO:0000313" key="4">
    <source>
        <dbReference type="Proteomes" id="UP001291306"/>
    </source>
</evidence>
<dbReference type="Gene3D" id="3.50.50.60">
    <property type="entry name" value="FAD/NAD(P)-binding domain"/>
    <property type="match status" value="2"/>
</dbReference>
<dbReference type="PANTHER" id="PTHR42949">
    <property type="entry name" value="ANAEROBIC GLYCEROL-3-PHOSPHATE DEHYDROGENASE SUBUNIT B"/>
    <property type="match status" value="1"/>
</dbReference>
<dbReference type="EMBL" id="WNVC01000227">
    <property type="protein sequence ID" value="MDZ5000341.1"/>
    <property type="molecule type" value="Genomic_DNA"/>
</dbReference>
<dbReference type="RefSeq" id="WP_322458638.1">
    <property type="nucleotide sequence ID" value="NZ_WNVC01000227.1"/>
</dbReference>
<evidence type="ECO:0000313" key="3">
    <source>
        <dbReference type="EMBL" id="MDZ5000341.1"/>
    </source>
</evidence>
<keyword evidence="1" id="KW-0560">Oxidoreductase</keyword>
<dbReference type="GO" id="GO:0016491">
    <property type="term" value="F:oxidoreductase activity"/>
    <property type="evidence" value="ECO:0007669"/>
    <property type="project" value="UniProtKB-KW"/>
</dbReference>
<organism evidence="3 4">
    <name type="scientific">Clostridium perfringens</name>
    <dbReference type="NCBI Taxonomy" id="1502"/>
    <lineage>
        <taxon>Bacteria</taxon>
        <taxon>Bacillati</taxon>
        <taxon>Bacillota</taxon>
        <taxon>Clostridia</taxon>
        <taxon>Eubacteriales</taxon>
        <taxon>Clostridiaceae</taxon>
        <taxon>Clostridium</taxon>
    </lineage>
</organism>
<sequence length="267" mass="29843">IKKVLILERENDLGGNLNLFIHMGFGRYYLEKDVTGPELSSKLIKEYKALGGVYKVNTEVLEVTKNKVISYVNPQDGIQEIKTSSIILASGRRERFTGNINMPVHKYTGIFTLASAHRLINLQGFLPGKEIVIIGNNNWSLIIARRLLIEGARVNAIIDDSRNGFLDENGIKFIEGFNIDIIKNCNVLELYGNERIESIDIENLEDGSIKNIGCDSLILTVGYYPEISFMKKTNILLEENNIPLVKNYETSINGIFACGTLLTGDKG</sequence>
<evidence type="ECO:0000256" key="1">
    <source>
        <dbReference type="ARBA" id="ARBA00023002"/>
    </source>
</evidence>
<dbReference type="Pfam" id="PF07992">
    <property type="entry name" value="Pyr_redox_2"/>
    <property type="match status" value="1"/>
</dbReference>
<feature type="non-terminal residue" evidence="3">
    <location>
        <position position="1"/>
    </location>
</feature>
<reference evidence="3" key="1">
    <citation type="submission" date="2019-11" db="EMBL/GenBank/DDBJ databases">
        <title>Characterization of Clostridium perfringens isolates from swine manure treated agricultural soils.</title>
        <authorList>
            <person name="Wushke S.T."/>
        </authorList>
    </citation>
    <scope>NUCLEOTIDE SEQUENCE</scope>
    <source>
        <strain evidence="3">X26</strain>
    </source>
</reference>
<dbReference type="Proteomes" id="UP001291306">
    <property type="component" value="Unassembled WGS sequence"/>
</dbReference>